<organism evidence="10 11">
    <name type="scientific">Actinomadura macrotermitis</name>
    <dbReference type="NCBI Taxonomy" id="2585200"/>
    <lineage>
        <taxon>Bacteria</taxon>
        <taxon>Bacillati</taxon>
        <taxon>Actinomycetota</taxon>
        <taxon>Actinomycetes</taxon>
        <taxon>Streptosporangiales</taxon>
        <taxon>Thermomonosporaceae</taxon>
        <taxon>Actinomadura</taxon>
    </lineage>
</organism>
<evidence type="ECO:0000259" key="9">
    <source>
        <dbReference type="PROSITE" id="PS50850"/>
    </source>
</evidence>
<feature type="transmembrane region" description="Helical" evidence="8">
    <location>
        <begin position="296"/>
        <end position="323"/>
    </location>
</feature>
<dbReference type="SUPFAM" id="SSF103473">
    <property type="entry name" value="MFS general substrate transporter"/>
    <property type="match status" value="1"/>
</dbReference>
<feature type="domain" description="Major facilitator superfamily (MFS) profile" evidence="9">
    <location>
        <begin position="10"/>
        <end position="452"/>
    </location>
</feature>
<dbReference type="PROSITE" id="PS00216">
    <property type="entry name" value="SUGAR_TRANSPORT_1"/>
    <property type="match status" value="1"/>
</dbReference>
<evidence type="ECO:0000256" key="4">
    <source>
        <dbReference type="ARBA" id="ARBA00022475"/>
    </source>
</evidence>
<evidence type="ECO:0000256" key="3">
    <source>
        <dbReference type="ARBA" id="ARBA00022448"/>
    </source>
</evidence>
<dbReference type="EMBL" id="WEGH01000003">
    <property type="protein sequence ID" value="MQY07478.1"/>
    <property type="molecule type" value="Genomic_DNA"/>
</dbReference>
<feature type="transmembrane region" description="Helical" evidence="8">
    <location>
        <begin position="80"/>
        <end position="103"/>
    </location>
</feature>
<dbReference type="CDD" id="cd17321">
    <property type="entry name" value="MFS_MMR_MDR_like"/>
    <property type="match status" value="1"/>
</dbReference>
<evidence type="ECO:0000256" key="5">
    <source>
        <dbReference type="ARBA" id="ARBA00022692"/>
    </source>
</evidence>
<feature type="transmembrane region" description="Helical" evidence="8">
    <location>
        <begin position="198"/>
        <end position="216"/>
    </location>
</feature>
<feature type="transmembrane region" description="Helical" evidence="8">
    <location>
        <begin position="360"/>
        <end position="380"/>
    </location>
</feature>
<dbReference type="PANTHER" id="PTHR42718:SF9">
    <property type="entry name" value="MAJOR FACILITATOR SUPERFAMILY MULTIDRUG TRANSPORTER MFSC"/>
    <property type="match status" value="1"/>
</dbReference>
<feature type="transmembrane region" description="Helical" evidence="8">
    <location>
        <begin position="109"/>
        <end position="126"/>
    </location>
</feature>
<feature type="transmembrane region" description="Helical" evidence="8">
    <location>
        <begin position="166"/>
        <end position="186"/>
    </location>
</feature>
<protein>
    <submittedName>
        <fullName evidence="10">Multidrug resistance protein Stp</fullName>
    </submittedName>
</protein>
<keyword evidence="11" id="KW-1185">Reference proteome</keyword>
<feature type="transmembrane region" description="Helical" evidence="8">
    <location>
        <begin position="50"/>
        <end position="68"/>
    </location>
</feature>
<feature type="transmembrane region" description="Helical" evidence="8">
    <location>
        <begin position="401"/>
        <end position="418"/>
    </location>
</feature>
<dbReference type="PROSITE" id="PS50850">
    <property type="entry name" value="MFS"/>
    <property type="match status" value="1"/>
</dbReference>
<dbReference type="NCBIfam" id="TIGR00711">
    <property type="entry name" value="efflux_EmrB"/>
    <property type="match status" value="1"/>
</dbReference>
<dbReference type="InterPro" id="IPR005829">
    <property type="entry name" value="Sugar_transporter_CS"/>
</dbReference>
<accession>A0A7K0C1Z5</accession>
<sequence length="460" mass="46477">MNKDPRRWTVLAICSLSLFLVGLDTTIVNIGLPAIGAGLRVGTRGLEWTVDAYTLVLAGLLITSGALADRVGRRRVFRLGLVVFAAASVACAVAPSIGVLVAARVLQGVGGSMLSPVALAIVVNVMTDPRERARAIGVWAAVFGVSMAAGPLVGGALVAAGGWRSLFWVNVPVVAVALALTARYVPESRSERPRRLDVPGQLLLIVLVGGSVALLIEGPHLGWGSPAAVTGYAVVAVAALAFGRVETRRAEPLIDPRLFRRPPFAAAVAGAVVVFVALSATLLLNTLYLQHARGMTALAAGLVTLPMAVAATVCAPLSGVLVGRVGPRPPLLLAGAFIAAGGLCLLGLDDGTGTAYLSLAYLLIGVGFGFANAPITNTAVSGLPPARAGVAGGITSTARQLGSALGIALAGSLIAGTPPARLAEASRPGWLLVAGCGLLVLAVAALAPASRRPELIPAVK</sequence>
<feature type="transmembrane region" description="Helical" evidence="8">
    <location>
        <begin position="222"/>
        <end position="243"/>
    </location>
</feature>
<feature type="transmembrane region" description="Helical" evidence="8">
    <location>
        <begin position="430"/>
        <end position="450"/>
    </location>
</feature>
<dbReference type="InterPro" id="IPR011701">
    <property type="entry name" value="MFS"/>
</dbReference>
<dbReference type="Gene3D" id="1.20.1250.20">
    <property type="entry name" value="MFS general substrate transporter like domains"/>
    <property type="match status" value="1"/>
</dbReference>
<comment type="subcellular location">
    <subcellularLocation>
        <location evidence="1">Cell membrane</location>
        <topology evidence="1">Multi-pass membrane protein</topology>
    </subcellularLocation>
</comment>
<dbReference type="GO" id="GO:0022857">
    <property type="term" value="F:transmembrane transporter activity"/>
    <property type="evidence" value="ECO:0007669"/>
    <property type="project" value="InterPro"/>
</dbReference>
<name>A0A7K0C1Z5_9ACTN</name>
<evidence type="ECO:0000313" key="11">
    <source>
        <dbReference type="Proteomes" id="UP000487268"/>
    </source>
</evidence>
<dbReference type="Pfam" id="PF07690">
    <property type="entry name" value="MFS_1"/>
    <property type="match status" value="1"/>
</dbReference>
<gene>
    <name evidence="10" type="primary">stp_15</name>
    <name evidence="10" type="ORF">ACRB68_55790</name>
</gene>
<reference evidence="10 11" key="1">
    <citation type="submission" date="2019-10" db="EMBL/GenBank/DDBJ databases">
        <title>Actinomadura rubteroloni sp. nov. and Actinomadura macrotermitis sp. nov., isolated from the gut of fungus growing-termite Macrotermes natalensis.</title>
        <authorList>
            <person name="Benndorf R."/>
            <person name="Martin K."/>
            <person name="Kuefner M."/>
            <person name="De Beer W."/>
            <person name="Kaster A.-K."/>
            <person name="Vollmers J."/>
            <person name="Poulsen M."/>
            <person name="Beemelmanns C."/>
        </authorList>
    </citation>
    <scope>NUCLEOTIDE SEQUENCE [LARGE SCALE GENOMIC DNA]</scope>
    <source>
        <strain evidence="10 11">RB68</strain>
    </source>
</reference>
<dbReference type="PANTHER" id="PTHR42718">
    <property type="entry name" value="MAJOR FACILITATOR SUPERFAMILY MULTIDRUG TRANSPORTER MFSC"/>
    <property type="match status" value="1"/>
</dbReference>
<evidence type="ECO:0000256" key="6">
    <source>
        <dbReference type="ARBA" id="ARBA00022989"/>
    </source>
</evidence>
<proteinExistence type="inferred from homology"/>
<dbReference type="OrthoDB" id="9781469at2"/>
<keyword evidence="4" id="KW-1003">Cell membrane</keyword>
<feature type="transmembrane region" description="Helical" evidence="8">
    <location>
        <begin position="138"/>
        <end position="160"/>
    </location>
</feature>
<dbReference type="InterPro" id="IPR020846">
    <property type="entry name" value="MFS_dom"/>
</dbReference>
<evidence type="ECO:0000256" key="7">
    <source>
        <dbReference type="ARBA" id="ARBA00023136"/>
    </source>
</evidence>
<evidence type="ECO:0000256" key="2">
    <source>
        <dbReference type="ARBA" id="ARBA00008537"/>
    </source>
</evidence>
<keyword evidence="7 8" id="KW-0472">Membrane</keyword>
<evidence type="ECO:0000256" key="8">
    <source>
        <dbReference type="SAM" id="Phobius"/>
    </source>
</evidence>
<dbReference type="Gene3D" id="1.20.1720.10">
    <property type="entry name" value="Multidrug resistance protein D"/>
    <property type="match status" value="1"/>
</dbReference>
<keyword evidence="5 8" id="KW-0812">Transmembrane</keyword>
<keyword evidence="3" id="KW-0813">Transport</keyword>
<feature type="transmembrane region" description="Helical" evidence="8">
    <location>
        <begin position="330"/>
        <end position="348"/>
    </location>
</feature>
<comment type="similarity">
    <text evidence="2">Belongs to the major facilitator superfamily. EmrB family.</text>
</comment>
<dbReference type="InterPro" id="IPR004638">
    <property type="entry name" value="EmrB-like"/>
</dbReference>
<evidence type="ECO:0000313" key="10">
    <source>
        <dbReference type="EMBL" id="MQY07478.1"/>
    </source>
</evidence>
<dbReference type="Proteomes" id="UP000487268">
    <property type="component" value="Unassembled WGS sequence"/>
</dbReference>
<evidence type="ECO:0000256" key="1">
    <source>
        <dbReference type="ARBA" id="ARBA00004651"/>
    </source>
</evidence>
<comment type="caution">
    <text evidence="10">The sequence shown here is derived from an EMBL/GenBank/DDBJ whole genome shotgun (WGS) entry which is preliminary data.</text>
</comment>
<keyword evidence="6 8" id="KW-1133">Transmembrane helix</keyword>
<feature type="transmembrane region" description="Helical" evidence="8">
    <location>
        <begin position="264"/>
        <end position="284"/>
    </location>
</feature>
<dbReference type="AlphaFoldDB" id="A0A7K0C1Z5"/>
<dbReference type="GO" id="GO:0005886">
    <property type="term" value="C:plasma membrane"/>
    <property type="evidence" value="ECO:0007669"/>
    <property type="project" value="UniProtKB-SubCell"/>
</dbReference>
<dbReference type="InterPro" id="IPR036259">
    <property type="entry name" value="MFS_trans_sf"/>
</dbReference>
<dbReference type="RefSeq" id="WP_153537278.1">
    <property type="nucleotide sequence ID" value="NZ_WEGH01000003.1"/>
</dbReference>